<keyword evidence="4" id="KW-0449">Lipoprotein</keyword>
<gene>
    <name evidence="4" type="primary">mlaA</name>
    <name evidence="4" type="ORF">dnm_049670</name>
</gene>
<name>A0A975GPL2_9BACT</name>
<feature type="signal peptide" evidence="3">
    <location>
        <begin position="1"/>
        <end position="29"/>
    </location>
</feature>
<comment type="similarity">
    <text evidence="1">Belongs to the MlaA family.</text>
</comment>
<evidence type="ECO:0000313" key="5">
    <source>
        <dbReference type="Proteomes" id="UP000663722"/>
    </source>
</evidence>
<evidence type="ECO:0000256" key="3">
    <source>
        <dbReference type="SAM" id="SignalP"/>
    </source>
</evidence>
<dbReference type="GO" id="GO:0016020">
    <property type="term" value="C:membrane"/>
    <property type="evidence" value="ECO:0007669"/>
    <property type="project" value="InterPro"/>
</dbReference>
<evidence type="ECO:0000256" key="1">
    <source>
        <dbReference type="ARBA" id="ARBA00010634"/>
    </source>
</evidence>
<dbReference type="GO" id="GO:0120010">
    <property type="term" value="P:intermembrane phospholipid transfer"/>
    <property type="evidence" value="ECO:0007669"/>
    <property type="project" value="TreeGrafter"/>
</dbReference>
<dbReference type="InterPro" id="IPR007428">
    <property type="entry name" value="MlaA"/>
</dbReference>
<reference evidence="4" key="1">
    <citation type="journal article" date="2021" name="Microb. Physiol.">
        <title>Proteogenomic Insights into the Physiology of Marine, Sulfate-Reducing, Filamentous Desulfonema limicola and Desulfonema magnum.</title>
        <authorList>
            <person name="Schnaars V."/>
            <person name="Wohlbrand L."/>
            <person name="Scheve S."/>
            <person name="Hinrichs C."/>
            <person name="Reinhardt R."/>
            <person name="Rabus R."/>
        </authorList>
    </citation>
    <scope>NUCLEOTIDE SEQUENCE</scope>
    <source>
        <strain evidence="4">4be13</strain>
    </source>
</reference>
<organism evidence="4 5">
    <name type="scientific">Desulfonema magnum</name>
    <dbReference type="NCBI Taxonomy" id="45655"/>
    <lineage>
        <taxon>Bacteria</taxon>
        <taxon>Pseudomonadati</taxon>
        <taxon>Thermodesulfobacteriota</taxon>
        <taxon>Desulfobacteria</taxon>
        <taxon>Desulfobacterales</taxon>
        <taxon>Desulfococcaceae</taxon>
        <taxon>Desulfonema</taxon>
    </lineage>
</organism>
<keyword evidence="2 3" id="KW-0732">Signal</keyword>
<dbReference type="PRINTS" id="PR01805">
    <property type="entry name" value="VACJLIPOPROT"/>
</dbReference>
<dbReference type="KEGG" id="dmm:dnm_049670"/>
<sequence length="340" mass="38533">MITLCKNALYRLLLLFVFFALFSVGCAHQAVVDTSGVSLLSDENHKSDVAAPQDANEDEDFLDDDLDDDIESDQNYKADASSGGQMVSDIEDDEDDVFLDEDFDDDSELWDEEATDDTVRVADPLAPFNRLMFHFNDKLYFWVLKPVAKGYKSITPEPFRLGVKNFFDNLTTPIRMANCLLQGKIHTAEIELARFLINSTVGVLGFGDIAKNNPRFAKPPEEDLGQTLSTYGVGNGFYLVWPLLGPSTLRDSVGMIGDRFLNITTWTELPAEATLGLTGFETVNETSFRIGDYEAIKDAAIEPYEAFRDAYLQYRKNKTEDREEKRSERRYDNLIKEWIK</sequence>
<feature type="chain" id="PRO_5037629843" evidence="3">
    <location>
        <begin position="30"/>
        <end position="340"/>
    </location>
</feature>
<dbReference type="Proteomes" id="UP000663722">
    <property type="component" value="Chromosome"/>
</dbReference>
<dbReference type="EMBL" id="CP061800">
    <property type="protein sequence ID" value="QTA88920.1"/>
    <property type="molecule type" value="Genomic_DNA"/>
</dbReference>
<dbReference type="RefSeq" id="WP_207683466.1">
    <property type="nucleotide sequence ID" value="NZ_CP061800.1"/>
</dbReference>
<proteinExistence type="inferred from homology"/>
<keyword evidence="5" id="KW-1185">Reference proteome</keyword>
<evidence type="ECO:0000256" key="2">
    <source>
        <dbReference type="ARBA" id="ARBA00022729"/>
    </source>
</evidence>
<dbReference type="AlphaFoldDB" id="A0A975GPL2"/>
<accession>A0A975GPL2</accession>
<dbReference type="PANTHER" id="PTHR30035">
    <property type="entry name" value="LIPOPROTEIN VACJ-RELATED"/>
    <property type="match status" value="1"/>
</dbReference>
<dbReference type="PROSITE" id="PS51257">
    <property type="entry name" value="PROKAR_LIPOPROTEIN"/>
    <property type="match status" value="1"/>
</dbReference>
<dbReference type="Pfam" id="PF04333">
    <property type="entry name" value="MlaA"/>
    <property type="match status" value="1"/>
</dbReference>
<protein>
    <submittedName>
        <fullName evidence="4">Intermembrane phospholipid transport system lipoprotein</fullName>
    </submittedName>
</protein>
<evidence type="ECO:0000313" key="4">
    <source>
        <dbReference type="EMBL" id="QTA88920.1"/>
    </source>
</evidence>
<dbReference type="PANTHER" id="PTHR30035:SF3">
    <property type="entry name" value="INTERMEMBRANE PHOSPHOLIPID TRANSPORT SYSTEM LIPOPROTEIN MLAA"/>
    <property type="match status" value="1"/>
</dbReference>